<evidence type="ECO:0000259" key="5">
    <source>
        <dbReference type="PROSITE" id="PS51007"/>
    </source>
</evidence>
<dbReference type="Gene3D" id="2.120.10.30">
    <property type="entry name" value="TolB, C-terminal domain"/>
    <property type="match status" value="1"/>
</dbReference>
<keyword evidence="7" id="KW-1185">Reference proteome</keyword>
<accession>A0A7V8VF92</accession>
<dbReference type="PANTHER" id="PTHR33546">
    <property type="entry name" value="LARGE, MULTIFUNCTIONAL SECRETED PROTEIN-RELATED"/>
    <property type="match status" value="1"/>
</dbReference>
<evidence type="ECO:0000256" key="2">
    <source>
        <dbReference type="ARBA" id="ARBA00022723"/>
    </source>
</evidence>
<dbReference type="InterPro" id="IPR011989">
    <property type="entry name" value="ARM-like"/>
</dbReference>
<dbReference type="Gene3D" id="1.10.760.10">
    <property type="entry name" value="Cytochrome c-like domain"/>
    <property type="match status" value="1"/>
</dbReference>
<dbReference type="Pfam" id="PF23500">
    <property type="entry name" value="DUF7133"/>
    <property type="match status" value="2"/>
</dbReference>
<keyword evidence="3 4" id="KW-0408">Iron</keyword>
<dbReference type="InterPro" id="IPR036514">
    <property type="entry name" value="SGNH_hydro_sf"/>
</dbReference>
<dbReference type="Gene3D" id="1.25.10.10">
    <property type="entry name" value="Leucine-rich Repeat Variant"/>
    <property type="match status" value="1"/>
</dbReference>
<evidence type="ECO:0000256" key="3">
    <source>
        <dbReference type="ARBA" id="ARBA00023004"/>
    </source>
</evidence>
<dbReference type="Proteomes" id="UP000542342">
    <property type="component" value="Unassembled WGS sequence"/>
</dbReference>
<dbReference type="InterPro" id="IPR055557">
    <property type="entry name" value="DUF7133"/>
</dbReference>
<dbReference type="CDD" id="cd01834">
    <property type="entry name" value="SGNH_hydrolase_like_2"/>
    <property type="match status" value="1"/>
</dbReference>
<reference evidence="6 7" key="1">
    <citation type="submission" date="2020-07" db="EMBL/GenBank/DDBJ databases">
        <title>Thermogemmata thermophila gen. nov., sp. nov., a novel moderate thermophilic planctomycete from a Kamchatka hot spring.</title>
        <authorList>
            <person name="Elcheninov A.G."/>
            <person name="Podosokorskaya O.A."/>
            <person name="Kovaleva O.L."/>
            <person name="Novikov A."/>
            <person name="Bonch-Osmolovskaya E.A."/>
            <person name="Toshchakov S.V."/>
            <person name="Kublanov I.V."/>
        </authorList>
    </citation>
    <scope>NUCLEOTIDE SEQUENCE [LARGE SCALE GENOMIC DNA]</scope>
    <source>
        <strain evidence="6 7">2918</strain>
    </source>
</reference>
<feature type="domain" description="Cytochrome c" evidence="5">
    <location>
        <begin position="1218"/>
        <end position="1354"/>
    </location>
</feature>
<dbReference type="GO" id="GO:0016788">
    <property type="term" value="F:hydrolase activity, acting on ester bonds"/>
    <property type="evidence" value="ECO:0007669"/>
    <property type="project" value="UniProtKB-ARBA"/>
</dbReference>
<dbReference type="NCBIfam" id="TIGR02604">
    <property type="entry name" value="Piru_Ver_Nterm"/>
    <property type="match status" value="1"/>
</dbReference>
<dbReference type="SUPFAM" id="SSF52266">
    <property type="entry name" value="SGNH hydrolase"/>
    <property type="match status" value="1"/>
</dbReference>
<dbReference type="InterPro" id="IPR016024">
    <property type="entry name" value="ARM-type_fold"/>
</dbReference>
<dbReference type="Pfam" id="PF13646">
    <property type="entry name" value="HEAT_2"/>
    <property type="match status" value="1"/>
</dbReference>
<dbReference type="SUPFAM" id="SSF46626">
    <property type="entry name" value="Cytochrome c"/>
    <property type="match status" value="1"/>
</dbReference>
<organism evidence="6 7">
    <name type="scientific">Thermogemmata fonticola</name>
    <dbReference type="NCBI Taxonomy" id="2755323"/>
    <lineage>
        <taxon>Bacteria</taxon>
        <taxon>Pseudomonadati</taxon>
        <taxon>Planctomycetota</taxon>
        <taxon>Planctomycetia</taxon>
        <taxon>Gemmatales</taxon>
        <taxon>Gemmataceae</taxon>
        <taxon>Thermogemmata</taxon>
    </lineage>
</organism>
<dbReference type="GO" id="GO:0009055">
    <property type="term" value="F:electron transfer activity"/>
    <property type="evidence" value="ECO:0007669"/>
    <property type="project" value="InterPro"/>
</dbReference>
<dbReference type="NCBIfam" id="TIGR02603">
    <property type="entry name" value="CxxCH_TIGR02603"/>
    <property type="match status" value="1"/>
</dbReference>
<dbReference type="GO" id="GO:0020037">
    <property type="term" value="F:heme binding"/>
    <property type="evidence" value="ECO:0007669"/>
    <property type="project" value="InterPro"/>
</dbReference>
<dbReference type="InterPro" id="IPR009056">
    <property type="entry name" value="Cyt_c-like_dom"/>
</dbReference>
<evidence type="ECO:0000313" key="7">
    <source>
        <dbReference type="Proteomes" id="UP000542342"/>
    </source>
</evidence>
<dbReference type="InterPro" id="IPR013830">
    <property type="entry name" value="SGNH_hydro"/>
</dbReference>
<keyword evidence="2 4" id="KW-0479">Metal-binding</keyword>
<dbReference type="InterPro" id="IPR013427">
    <property type="entry name" value="Haem-bd_dom_put"/>
</dbReference>
<dbReference type="PROSITE" id="PS51007">
    <property type="entry name" value="CYTC"/>
    <property type="match status" value="1"/>
</dbReference>
<proteinExistence type="predicted"/>
<dbReference type="SUPFAM" id="SSF48371">
    <property type="entry name" value="ARM repeat"/>
    <property type="match status" value="2"/>
</dbReference>
<dbReference type="InterPro" id="IPR013428">
    <property type="entry name" value="Membrane-bound_put_N"/>
</dbReference>
<evidence type="ECO:0000313" key="6">
    <source>
        <dbReference type="EMBL" id="MBA2226825.1"/>
    </source>
</evidence>
<gene>
    <name evidence="6" type="ORF">H0921_11700</name>
</gene>
<dbReference type="SMART" id="SM00567">
    <property type="entry name" value="EZ_HEAT"/>
    <property type="match status" value="3"/>
</dbReference>
<sequence length="1510" mass="167177">MARNTMASQRTWWRRGSWLAAVMVILAAGFRLGGSVSKAGSQTPAVPPTGSQTLAAAQPQPPAALLPFRLEKGDHICIIGNTLADRLQHDGWLETFLYARHPQHNLIIRNLGFSGDEITLRLRSQDFGTPDQWLYGSAPIPNPKAIADPKVVRANRFELTQTRADVIFAFFGANESWAGEKGLNKFQNDLEQWLRHTLAQKYNGRSAPRVVLFSPIAVEDHRSPHLPTGEAVVRRNRQLQQYTQAMQEVAARHKVPCIDLFTPTLALYAQVKRPLTINGIHLTEEGHRKLAEIIDAALFTPPNQPYTPPEEALLARIRPAVQDKAFHWFQRYRVTDGYSTYGGRAFLKFVNGQTNYEVIQRELEILDIMTHNRDKVIWEAAQGRTAQPDDSNLPPFVPVITNKPGPLPGGKHVFLSGEEAIGKMTIGKGLKVQLFADEKMFPELVNPVQMAFDPQGRLWVAVWPLYPHWKPGEPYNDKLLILEDTNGDGKADRCTVFADRLQNPTGFEFYNGGVIVAQAPDLMFLKDTDGDGKADVYERILHGLDTADTHHTANSFVYDPGGALYFQEGTFHHTQVEDPYGPPKRSANAAVFRYEPRTHKFEVYISFAFANPHGHVFDRWGQDIVIDGTGAQPYHATLFSGYLPFPHKHARPPQVYQQRTRPSGGMELLSSQHFPPEFEGNLIVTNCIGFQGLLRYRLSDDGASFKGQELEPILSSSDPNFRPVDAKVGPDGALYFLDWHNPIIGHMQHNLRDPSRDRSHGRVYRVTYHGRPLSNSPRIAGEPIDHLVALLQHPEDRVRYRVRIELGSRETAAVLAALQKWLARLDKKDPNYEHARLEALWVHQWHNVVNPELLQEVLHSPEFRARAAAVRVLTAWRDRLPQALDWLRAAINDPHPRVRLEAVRSLSFFPGAEALPILADVLAHPDDPYIRFVFRETLRALELDLGVSGGGGGIATVLAKMLATGKVPPERRAAYVETVCRQGTAADLQVIWNTIVADAQQPPALRRLALEGLYDAAMTRGVQPQTPGDLSPLLRATDLELRAAAVRLAGAWKIAIVAIRTLAEESTQPLPVRLAAVEALGRAGDADSLTVLRRLGQNAQPLRLRCTALAALVRHDLDGAANLAAAALQHVADTDDAAPLLDAFLTRKGGPEKLAAALQRTPPVTDAAKLLLRYLYTAGRSDRELTDVLSKAAGLSGEFKPPTPAQIKELAAEVLAKGDPARGERLFRRADLGCFKCHALQRAGGNVGPELTALGGSSPVDYVVASVLDPNAAIKEQYTTRIITTVEETVITGIVVSRDDQRVLLRDATGKLLTIPVKDIESEREGRSLMPEGLTRFLTHQELLDLCRFLAELGRPGPYAVSTTPTVQRWRILRPRDPALLRDVPSDAVFQRLVLAADPAAWEAAYATVSGHLPLEELRRPGSPNIVYAQGEVELANNGPLLFRIEGPVQRAWIDGRTLNMQGNTPVRLTAGRHRLTLRLDLSREPPGAIRVTVTKPEGAAVHYEVVGGP</sequence>
<dbReference type="EMBL" id="JACEFB010000008">
    <property type="protein sequence ID" value="MBA2226825.1"/>
    <property type="molecule type" value="Genomic_DNA"/>
</dbReference>
<dbReference type="PANTHER" id="PTHR33546:SF1">
    <property type="entry name" value="LARGE, MULTIFUNCTIONAL SECRETED PROTEIN"/>
    <property type="match status" value="1"/>
</dbReference>
<keyword evidence="1 4" id="KW-0349">Heme</keyword>
<protein>
    <submittedName>
        <fullName evidence="6">HEAT repeat domain-containing protein</fullName>
    </submittedName>
</protein>
<dbReference type="InterPro" id="IPR011042">
    <property type="entry name" value="6-blade_b-propeller_TolB-like"/>
</dbReference>
<dbReference type="Gene3D" id="3.40.50.1110">
    <property type="entry name" value="SGNH hydrolase"/>
    <property type="match status" value="1"/>
</dbReference>
<evidence type="ECO:0000256" key="1">
    <source>
        <dbReference type="ARBA" id="ARBA00022617"/>
    </source>
</evidence>
<evidence type="ECO:0000256" key="4">
    <source>
        <dbReference type="PROSITE-ProRule" id="PRU00433"/>
    </source>
</evidence>
<dbReference type="SUPFAM" id="SSF63829">
    <property type="entry name" value="Calcium-dependent phosphotriesterase"/>
    <property type="match status" value="1"/>
</dbReference>
<comment type="caution">
    <text evidence="6">The sequence shown here is derived from an EMBL/GenBank/DDBJ whole genome shotgun (WGS) entry which is preliminary data.</text>
</comment>
<dbReference type="InterPro" id="IPR036909">
    <property type="entry name" value="Cyt_c-like_dom_sf"/>
</dbReference>
<dbReference type="GO" id="GO:0046872">
    <property type="term" value="F:metal ion binding"/>
    <property type="evidence" value="ECO:0007669"/>
    <property type="project" value="UniProtKB-KW"/>
</dbReference>
<name>A0A7V8VF92_9BACT</name>
<dbReference type="RefSeq" id="WP_194538267.1">
    <property type="nucleotide sequence ID" value="NZ_JACEFB010000008.1"/>
</dbReference>
<dbReference type="InterPro" id="IPR004155">
    <property type="entry name" value="PBS_lyase_HEAT"/>
</dbReference>
<dbReference type="Pfam" id="PF13472">
    <property type="entry name" value="Lipase_GDSL_2"/>
    <property type="match status" value="1"/>
</dbReference>